<feature type="compositionally biased region" description="Basic and acidic residues" evidence="2">
    <location>
        <begin position="224"/>
        <end position="239"/>
    </location>
</feature>
<dbReference type="Gene3D" id="2.70.70.10">
    <property type="entry name" value="Glucose Permease (Domain IIA)"/>
    <property type="match status" value="1"/>
</dbReference>
<dbReference type="Pfam" id="PF01551">
    <property type="entry name" value="Peptidase_M23"/>
    <property type="match status" value="1"/>
</dbReference>
<feature type="coiled-coil region" evidence="1">
    <location>
        <begin position="34"/>
        <end position="112"/>
    </location>
</feature>
<feature type="signal peptide" evidence="3">
    <location>
        <begin position="1"/>
        <end position="23"/>
    </location>
</feature>
<dbReference type="SUPFAM" id="SSF51261">
    <property type="entry name" value="Duplicated hybrid motif"/>
    <property type="match status" value="1"/>
</dbReference>
<dbReference type="Proteomes" id="UP000561045">
    <property type="component" value="Unassembled WGS sequence"/>
</dbReference>
<evidence type="ECO:0000256" key="3">
    <source>
        <dbReference type="SAM" id="SignalP"/>
    </source>
</evidence>
<keyword evidence="6" id="KW-1185">Reference proteome</keyword>
<comment type="caution">
    <text evidence="5">The sequence shown here is derived from an EMBL/GenBank/DDBJ whole genome shotgun (WGS) entry which is preliminary data.</text>
</comment>
<dbReference type="PANTHER" id="PTHR21666">
    <property type="entry name" value="PEPTIDASE-RELATED"/>
    <property type="match status" value="1"/>
</dbReference>
<dbReference type="CDD" id="cd12797">
    <property type="entry name" value="M23_peptidase"/>
    <property type="match status" value="1"/>
</dbReference>
<evidence type="ECO:0000256" key="1">
    <source>
        <dbReference type="SAM" id="Coils"/>
    </source>
</evidence>
<evidence type="ECO:0000256" key="2">
    <source>
        <dbReference type="SAM" id="MobiDB-lite"/>
    </source>
</evidence>
<dbReference type="InterPro" id="IPR050570">
    <property type="entry name" value="Cell_wall_metabolism_enzyme"/>
</dbReference>
<evidence type="ECO:0000259" key="4">
    <source>
        <dbReference type="Pfam" id="PF01551"/>
    </source>
</evidence>
<dbReference type="PANTHER" id="PTHR21666:SF270">
    <property type="entry name" value="MUREIN HYDROLASE ACTIVATOR ENVC"/>
    <property type="match status" value="1"/>
</dbReference>
<keyword evidence="3" id="KW-0732">Signal</keyword>
<feature type="domain" description="M23ase beta-sheet core" evidence="4">
    <location>
        <begin position="339"/>
        <end position="432"/>
    </location>
</feature>
<feature type="chain" id="PRO_5032457303" evidence="3">
    <location>
        <begin position="24"/>
        <end position="439"/>
    </location>
</feature>
<accession>A0A840BSX0</accession>
<evidence type="ECO:0000313" key="6">
    <source>
        <dbReference type="Proteomes" id="UP000561045"/>
    </source>
</evidence>
<sequence>MIRSLLIGARCAAALLAFLFANAACPAGHATSEVEARKADLDQLHQRIRALQDEIAAAEASRSEAADELSDSEKAISAARRRLREIASERIAVEAEIRAREAERDAVAARLNAQRKALGETLYRYYVFGRRAGTRTLLGADDPNQIARDAYYLERLAEVRRAEIENARKTLAEHERLIEEVKQRREEVAALEREQAKETAQLQTEQKKRAEVLARIQDKLRTQRREVSSLKQNEQRLGKLIDGLARLPPPKKPAKTRPASPTQATAPATAKPSATGPAATPPASAQSAAVEPVIGKADEAADASIPEVAFGTLKGRLKWPVRGELVGRFGAPRADGGTQWKGVFIRAGAGDVRAVAAGRVVYADWLRGFGNLVIVDHGDGYMTVYGNNEALYKPAGSQVKAGDPIASIGASGGSEESGLYFEIRHHGQAQDPAKWVASR</sequence>
<dbReference type="RefSeq" id="WP_183637496.1">
    <property type="nucleotide sequence ID" value="NZ_BAABLE010000008.1"/>
</dbReference>
<organism evidence="5 6">
    <name type="scientific">Niveibacterium umoris</name>
    <dbReference type="NCBI Taxonomy" id="1193620"/>
    <lineage>
        <taxon>Bacteria</taxon>
        <taxon>Pseudomonadati</taxon>
        <taxon>Pseudomonadota</taxon>
        <taxon>Betaproteobacteria</taxon>
        <taxon>Rhodocyclales</taxon>
        <taxon>Rhodocyclaceae</taxon>
        <taxon>Niveibacterium</taxon>
    </lineage>
</organism>
<dbReference type="InterPro" id="IPR011055">
    <property type="entry name" value="Dup_hybrid_motif"/>
</dbReference>
<dbReference type="FunFam" id="2.70.70.10:FF:000003">
    <property type="entry name" value="Murein hydrolase activator EnvC"/>
    <property type="match status" value="1"/>
</dbReference>
<proteinExistence type="predicted"/>
<dbReference type="Gene3D" id="6.10.250.3150">
    <property type="match status" value="1"/>
</dbReference>
<keyword evidence="1" id="KW-0175">Coiled coil</keyword>
<feature type="compositionally biased region" description="Low complexity" evidence="2">
    <location>
        <begin position="256"/>
        <end position="289"/>
    </location>
</feature>
<gene>
    <name evidence="5" type="ORF">GGR36_003974</name>
</gene>
<evidence type="ECO:0000313" key="5">
    <source>
        <dbReference type="EMBL" id="MBB4014618.1"/>
    </source>
</evidence>
<dbReference type="GO" id="GO:0004222">
    <property type="term" value="F:metalloendopeptidase activity"/>
    <property type="evidence" value="ECO:0007669"/>
    <property type="project" value="TreeGrafter"/>
</dbReference>
<feature type="region of interest" description="Disordered" evidence="2">
    <location>
        <begin position="224"/>
        <end position="289"/>
    </location>
</feature>
<name>A0A840BSX0_9RHOO</name>
<dbReference type="InterPro" id="IPR016047">
    <property type="entry name" value="M23ase_b-sheet_dom"/>
</dbReference>
<reference evidence="5 6" key="1">
    <citation type="submission" date="2020-08" db="EMBL/GenBank/DDBJ databases">
        <title>Genomic Encyclopedia of Type Strains, Phase IV (KMG-IV): sequencing the most valuable type-strain genomes for metagenomic binning, comparative biology and taxonomic classification.</title>
        <authorList>
            <person name="Goeker M."/>
        </authorList>
    </citation>
    <scope>NUCLEOTIDE SEQUENCE [LARGE SCALE GENOMIC DNA]</scope>
    <source>
        <strain evidence="5 6">DSM 106739</strain>
    </source>
</reference>
<dbReference type="AlphaFoldDB" id="A0A840BSX0"/>
<protein>
    <submittedName>
        <fullName evidence="5">Septal ring factor EnvC (AmiA/AmiB activator)</fullName>
    </submittedName>
</protein>
<dbReference type="EMBL" id="JACIET010000003">
    <property type="protein sequence ID" value="MBB4014618.1"/>
    <property type="molecule type" value="Genomic_DNA"/>
</dbReference>